<evidence type="ECO:0000313" key="4">
    <source>
        <dbReference type="EMBL" id="MFC0221097.1"/>
    </source>
</evidence>
<dbReference type="Gene3D" id="3.10.105.10">
    <property type="entry name" value="Dipeptide-binding Protein, Domain 3"/>
    <property type="match status" value="1"/>
</dbReference>
<comment type="caution">
    <text evidence="4">The sequence shown here is derived from an EMBL/GenBank/DDBJ whole genome shotgun (WGS) entry which is preliminary data.</text>
</comment>
<feature type="domain" description="Solute-binding protein family 5" evidence="3">
    <location>
        <begin position="116"/>
        <end position="509"/>
    </location>
</feature>
<dbReference type="InterPro" id="IPR000914">
    <property type="entry name" value="SBP_5_dom"/>
</dbReference>
<protein>
    <submittedName>
        <fullName evidence="4">ABC transporter substrate-binding protein</fullName>
    </submittedName>
</protein>
<dbReference type="SUPFAM" id="SSF53850">
    <property type="entry name" value="Periplasmic binding protein-like II"/>
    <property type="match status" value="1"/>
</dbReference>
<gene>
    <name evidence="4" type="ORF">ACFFJG_01285</name>
</gene>
<dbReference type="PANTHER" id="PTHR30290:SF83">
    <property type="entry name" value="ABC TRANSPORTER SUBSTRATE-BINDING PROTEIN"/>
    <property type="match status" value="1"/>
</dbReference>
<feature type="region of interest" description="Disordered" evidence="1">
    <location>
        <begin position="27"/>
        <end position="55"/>
    </location>
</feature>
<evidence type="ECO:0000259" key="3">
    <source>
        <dbReference type="Pfam" id="PF00496"/>
    </source>
</evidence>
<feature type="chain" id="PRO_5045494657" evidence="2">
    <location>
        <begin position="21"/>
        <end position="591"/>
    </location>
</feature>
<evidence type="ECO:0000313" key="5">
    <source>
        <dbReference type="Proteomes" id="UP001589698"/>
    </source>
</evidence>
<keyword evidence="5" id="KW-1185">Reference proteome</keyword>
<name>A0ABV6DWI1_9ACTN</name>
<sequence>MSMTRPLAVVAAGAALLALAAACGGGADEQAHRPGAGHHFVASAPGTKDAGATGPAAPVAGAVEGGTLTVYLPGALGPDTLDPTKAWSAVGNPIQQALVSRSLTQYGQDEDGDSVLVPDLATDLGRHNDDFTEWTFTIRDDATWEDGSPVTPEEVAFGICRSLDSGAFPDGAGAQYSRTYFEGADGYEGPYTGDDPDCEDWDGISVDGQDVTIRMSRPFPDMDYWGASTAMGAVPLGEASDPATYDHRPLANGPYRVESWDPHEQLVLVRNDEWSAASDPARHQYAERWVFRFSQDQATVDEIMLSGGSRSRAALSTSVGAGSYRRADRVLGDRLVQTSTSCVATLAPDYTKITDVRVRRALAYAFPYEDAWIAAGEVPGVTREPAGSLMAPGMPGVPDTEPGPEPIAYDPGRARELLAEAGHGDEPYPLTMIFPELDPRARDAQEQVTKGLEAGGFSVKAIPVQDSPYGIWLDPGSPLNQRLNVRAANICPTWPSGSAVLPPLLHTDGIYNTAHFSEPSVDAEMERIATLPAAEQPAAWGRLDREVTERWFPVVPIAHVNRLFAFGQDVGHPNGDPATGTPDYKDLYVVR</sequence>
<dbReference type="Proteomes" id="UP001589698">
    <property type="component" value="Unassembled WGS sequence"/>
</dbReference>
<dbReference type="InterPro" id="IPR030678">
    <property type="entry name" value="Peptide/Ni-bd"/>
</dbReference>
<keyword evidence="2" id="KW-0732">Signal</keyword>
<organism evidence="4 5">
    <name type="scientific">Nocardioides zeicaulis</name>
    <dbReference type="NCBI Taxonomy" id="1776857"/>
    <lineage>
        <taxon>Bacteria</taxon>
        <taxon>Bacillati</taxon>
        <taxon>Actinomycetota</taxon>
        <taxon>Actinomycetes</taxon>
        <taxon>Propionibacteriales</taxon>
        <taxon>Nocardioidaceae</taxon>
        <taxon>Nocardioides</taxon>
    </lineage>
</organism>
<feature type="signal peptide" evidence="2">
    <location>
        <begin position="1"/>
        <end position="20"/>
    </location>
</feature>
<accession>A0ABV6DWI1</accession>
<dbReference type="PANTHER" id="PTHR30290">
    <property type="entry name" value="PERIPLASMIC BINDING COMPONENT OF ABC TRANSPORTER"/>
    <property type="match status" value="1"/>
</dbReference>
<dbReference type="InterPro" id="IPR039424">
    <property type="entry name" value="SBP_5"/>
</dbReference>
<evidence type="ECO:0000256" key="2">
    <source>
        <dbReference type="SAM" id="SignalP"/>
    </source>
</evidence>
<evidence type="ECO:0000256" key="1">
    <source>
        <dbReference type="SAM" id="MobiDB-lite"/>
    </source>
</evidence>
<dbReference type="RefSeq" id="WP_378516806.1">
    <property type="nucleotide sequence ID" value="NZ_JBHLXH010000001.1"/>
</dbReference>
<proteinExistence type="predicted"/>
<dbReference type="Gene3D" id="3.40.190.10">
    <property type="entry name" value="Periplasmic binding protein-like II"/>
    <property type="match status" value="1"/>
</dbReference>
<reference evidence="4 5" key="1">
    <citation type="submission" date="2024-09" db="EMBL/GenBank/DDBJ databases">
        <authorList>
            <person name="Sun Q."/>
            <person name="Mori K."/>
        </authorList>
    </citation>
    <scope>NUCLEOTIDE SEQUENCE [LARGE SCALE GENOMIC DNA]</scope>
    <source>
        <strain evidence="4 5">CCM 8654</strain>
    </source>
</reference>
<dbReference type="Pfam" id="PF00496">
    <property type="entry name" value="SBP_bac_5"/>
    <property type="match status" value="1"/>
</dbReference>
<dbReference type="EMBL" id="JBHLXH010000001">
    <property type="protein sequence ID" value="MFC0221097.1"/>
    <property type="molecule type" value="Genomic_DNA"/>
</dbReference>
<dbReference type="PIRSF" id="PIRSF002741">
    <property type="entry name" value="MppA"/>
    <property type="match status" value="1"/>
</dbReference>
<dbReference type="PROSITE" id="PS51257">
    <property type="entry name" value="PROKAR_LIPOPROTEIN"/>
    <property type="match status" value="1"/>
</dbReference>